<keyword evidence="1" id="KW-0732">Signal</keyword>
<proteinExistence type="predicted"/>
<feature type="chain" id="PRO_5038823262" evidence="1">
    <location>
        <begin position="27"/>
        <end position="235"/>
    </location>
</feature>
<organism evidence="2 3">
    <name type="scientific">Candidatus Faecalibacterium faecipullorum</name>
    <dbReference type="NCBI Taxonomy" id="2838578"/>
    <lineage>
        <taxon>Bacteria</taxon>
        <taxon>Bacillati</taxon>
        <taxon>Bacillota</taxon>
        <taxon>Clostridia</taxon>
        <taxon>Eubacteriales</taxon>
        <taxon>Oscillospiraceae</taxon>
        <taxon>Faecalibacterium</taxon>
    </lineage>
</organism>
<protein>
    <submittedName>
        <fullName evidence="2">Uncharacterized protein</fullName>
    </submittedName>
</protein>
<reference evidence="2" key="1">
    <citation type="journal article" date="2021" name="PeerJ">
        <title>Extensive microbial diversity within the chicken gut microbiome revealed by metagenomics and culture.</title>
        <authorList>
            <person name="Gilroy R."/>
            <person name="Ravi A."/>
            <person name="Getino M."/>
            <person name="Pursley I."/>
            <person name="Horton D.L."/>
            <person name="Alikhan N.F."/>
            <person name="Baker D."/>
            <person name="Gharbi K."/>
            <person name="Hall N."/>
            <person name="Watson M."/>
            <person name="Adriaenssens E.M."/>
            <person name="Foster-Nyarko E."/>
            <person name="Jarju S."/>
            <person name="Secka A."/>
            <person name="Antonio M."/>
            <person name="Oren A."/>
            <person name="Chaudhuri R.R."/>
            <person name="La Ragione R."/>
            <person name="Hildebrand F."/>
            <person name="Pallen M.J."/>
        </authorList>
    </citation>
    <scope>NUCLEOTIDE SEQUENCE</scope>
    <source>
        <strain evidence="2">ChiHjej9B8-13557</strain>
    </source>
</reference>
<evidence type="ECO:0000256" key="1">
    <source>
        <dbReference type="SAM" id="SignalP"/>
    </source>
</evidence>
<evidence type="ECO:0000313" key="3">
    <source>
        <dbReference type="Proteomes" id="UP000824211"/>
    </source>
</evidence>
<sequence length="235" mass="24030">MLCKNPCSAVFAALLALILVSGALMRGTGGSGSSSGGAKYPSGSLLNGDYSTVLDNDLPPGAHKDFINYQDNDQDKAALHAALSRLTPDAAAALRQGRAVQVYNNTSGYAGAAAALTSALGLRNPTLQGGNAPGGATYYLVNEAGQNAGQTVKYEVLFAAPRDLDLADAMQQVADRVDRILEALPDSNAPDTPAYSYRYVVSTSVDTADAPAADGSSVPATFISVSITRVPTAGS</sequence>
<gene>
    <name evidence="2" type="ORF">H9771_04605</name>
</gene>
<dbReference type="AlphaFoldDB" id="A0A9D2MF39"/>
<name>A0A9D2MF39_9FIRM</name>
<feature type="signal peptide" evidence="1">
    <location>
        <begin position="1"/>
        <end position="26"/>
    </location>
</feature>
<evidence type="ECO:0000313" key="2">
    <source>
        <dbReference type="EMBL" id="HJB58928.1"/>
    </source>
</evidence>
<comment type="caution">
    <text evidence="2">The sequence shown here is derived from an EMBL/GenBank/DDBJ whole genome shotgun (WGS) entry which is preliminary data.</text>
</comment>
<dbReference type="Proteomes" id="UP000824211">
    <property type="component" value="Unassembled WGS sequence"/>
</dbReference>
<dbReference type="EMBL" id="DWXX01000080">
    <property type="protein sequence ID" value="HJB58928.1"/>
    <property type="molecule type" value="Genomic_DNA"/>
</dbReference>
<reference evidence="2" key="2">
    <citation type="submission" date="2021-04" db="EMBL/GenBank/DDBJ databases">
        <authorList>
            <person name="Gilroy R."/>
        </authorList>
    </citation>
    <scope>NUCLEOTIDE SEQUENCE</scope>
    <source>
        <strain evidence="2">ChiHjej9B8-13557</strain>
    </source>
</reference>
<accession>A0A9D2MF39</accession>